<name>A0A484I9T7_9ARCH</name>
<proteinExistence type="predicted"/>
<keyword evidence="2" id="KW-1185">Reference proteome</keyword>
<sequence>MQDLDDLVKSDLTRLEKLTENFRWFNSHYENLKKEYTRQHVVVEG</sequence>
<dbReference type="Proteomes" id="UP000294299">
    <property type="component" value="Chromosome NFRAN"/>
</dbReference>
<organism evidence="1 2">
    <name type="scientific">Candidatus Nitrosocosmicus franklandianus</name>
    <dbReference type="NCBI Taxonomy" id="1798806"/>
    <lineage>
        <taxon>Archaea</taxon>
        <taxon>Nitrososphaerota</taxon>
        <taxon>Nitrososphaeria</taxon>
        <taxon>Nitrososphaerales</taxon>
        <taxon>Nitrososphaeraceae</taxon>
        <taxon>Candidatus Nitrosocosmicus</taxon>
    </lineage>
</organism>
<dbReference type="GeneID" id="41191968"/>
<evidence type="ECO:0000313" key="2">
    <source>
        <dbReference type="Proteomes" id="UP000294299"/>
    </source>
</evidence>
<evidence type="ECO:0000313" key="1">
    <source>
        <dbReference type="EMBL" id="VFJ14500.1"/>
    </source>
</evidence>
<dbReference type="AlphaFoldDB" id="A0A484I9T7"/>
<reference evidence="1 2" key="1">
    <citation type="submission" date="2019-02" db="EMBL/GenBank/DDBJ databases">
        <authorList>
            <person name="Lehtovirta-Morley E L."/>
        </authorList>
    </citation>
    <scope>NUCLEOTIDE SEQUENCE [LARGE SCALE GENOMIC DNA]</scope>
    <source>
        <strain evidence="1">NFRAN1</strain>
    </source>
</reference>
<gene>
    <name evidence="1" type="ORF">NFRAN_2178</name>
</gene>
<protein>
    <submittedName>
        <fullName evidence="1">Uncharacterized protein</fullName>
    </submittedName>
</protein>
<dbReference type="EMBL" id="LR216287">
    <property type="protein sequence ID" value="VFJ14500.1"/>
    <property type="molecule type" value="Genomic_DNA"/>
</dbReference>
<dbReference type="KEGG" id="nfn:NFRAN_2178"/>
<accession>A0A484I9T7</accession>
<dbReference type="RefSeq" id="WP_145988066.1">
    <property type="nucleotide sequence ID" value="NZ_LR216287.1"/>
</dbReference>